<dbReference type="Gene3D" id="2.60.40.10">
    <property type="entry name" value="Immunoglobulins"/>
    <property type="match status" value="4"/>
</dbReference>
<feature type="domain" description="Water stress and hypersensitive response" evidence="1">
    <location>
        <begin position="179"/>
        <end position="301"/>
    </location>
</feature>
<feature type="domain" description="Water stress and hypersensitive response" evidence="1">
    <location>
        <begin position="39"/>
        <end position="155"/>
    </location>
</feature>
<dbReference type="Pfam" id="PF03168">
    <property type="entry name" value="LEA_2"/>
    <property type="match status" value="3"/>
</dbReference>
<evidence type="ECO:0000313" key="3">
    <source>
        <dbReference type="Proteomes" id="UP000509346"/>
    </source>
</evidence>
<organism evidence="2 3">
    <name type="scientific">Halosimplex pelagicum</name>
    <dbReference type="NCBI Taxonomy" id="869886"/>
    <lineage>
        <taxon>Archaea</taxon>
        <taxon>Methanobacteriati</taxon>
        <taxon>Methanobacteriota</taxon>
        <taxon>Stenosarchaea group</taxon>
        <taxon>Halobacteria</taxon>
        <taxon>Halobacteriales</taxon>
        <taxon>Haloarculaceae</taxon>
        <taxon>Halosimplex</taxon>
    </lineage>
</organism>
<dbReference type="InterPro" id="IPR013783">
    <property type="entry name" value="Ig-like_fold"/>
</dbReference>
<feature type="domain" description="Water stress and hypersensitive response" evidence="1">
    <location>
        <begin position="475"/>
        <end position="595"/>
    </location>
</feature>
<dbReference type="Proteomes" id="UP000509346">
    <property type="component" value="Chromosome"/>
</dbReference>
<sequence>MISRRRVGRFAAGTAAVVVAVAVVLTALVGTGVLAAPTVGSVESEWGTVTANSTAIETTASVSNPNPVGVPGVVDVSYVARLNDVVLARGERSGVGFPAGTSRLRLSTEMDNDRIADWWVAHVEDGETSKLRVAATVSGPGFSRRVPAQRSTVETDLLGGFATDVDRTVRFRGDPFLVVGNGTAAWGDANASVTPLSVSSTVENVHDYPVTLDGVDYVVEMNNVTLAEGRQRSGVDVAPGETGTLDVRMGLDSAKMADWWATHVRAGERSNLSVELHGLVERDGEYERVPIRVYERSLELETDVLGGGAASVSARSPPERDTEFERPRLVAADREWGAVTDATTAIRTRAAIDNPNDDERLNELLALDASQRTAINGITVARGHHRTDGLDAGRSAFAFVSEMNNSKVPAWWARHLDGGERSTVTTTPSVRADLGFTTFGVAVPNRTSEFRTDLLAGMGGDSETVAVGGEPALVVRSEAAEWGDATPETAPVLVNATLANERAVPVDVTAIDYRVALNDVVLADRTVPESYRVPPGESRSIAFEMALDNGRMDEWWVTHVRNGESTNVSVTVTATVETPRGSETVELESLSRNGTMTTDVLG</sequence>
<evidence type="ECO:0000313" key="2">
    <source>
        <dbReference type="EMBL" id="QLH82955.1"/>
    </source>
</evidence>
<name>A0A7D5TDE0_9EURY</name>
<dbReference type="SUPFAM" id="SSF117070">
    <property type="entry name" value="LEA14-like"/>
    <property type="match status" value="3"/>
</dbReference>
<dbReference type="InterPro" id="IPR004864">
    <property type="entry name" value="LEA_2"/>
</dbReference>
<proteinExistence type="predicted"/>
<accession>A0A7D5TDE0</accession>
<dbReference type="RefSeq" id="WP_179918013.1">
    <property type="nucleotide sequence ID" value="NZ_CP058909.1"/>
</dbReference>
<feature type="domain" description="Water stress and hypersensitive response" evidence="1">
    <location>
        <begin position="329"/>
        <end position="449"/>
    </location>
</feature>
<dbReference type="KEGG" id="hpel:HZS54_15565"/>
<dbReference type="OrthoDB" id="105458at2157"/>
<evidence type="ECO:0000259" key="1">
    <source>
        <dbReference type="SMART" id="SM00769"/>
    </source>
</evidence>
<keyword evidence="3" id="KW-1185">Reference proteome</keyword>
<dbReference type="EMBL" id="CP058909">
    <property type="protein sequence ID" value="QLH82955.1"/>
    <property type="molecule type" value="Genomic_DNA"/>
</dbReference>
<dbReference type="InterPro" id="IPR013990">
    <property type="entry name" value="WHy-dom"/>
</dbReference>
<reference evidence="2 3" key="1">
    <citation type="submission" date="2020-07" db="EMBL/GenBank/DDBJ databases">
        <title>Halosimplex litoreum sp. nov. and Halosimplex rubrum sp. nov., isolated from different salt environments.</title>
        <authorList>
            <person name="Cui H."/>
        </authorList>
    </citation>
    <scope>NUCLEOTIDE SEQUENCE [LARGE SCALE GENOMIC DNA]</scope>
    <source>
        <strain evidence="2 3">R2</strain>
    </source>
</reference>
<dbReference type="GeneID" id="56084036"/>
<gene>
    <name evidence="2" type="ORF">HZS54_15565</name>
</gene>
<protein>
    <submittedName>
        <fullName evidence="2">LEA type 2 family protein</fullName>
    </submittedName>
</protein>
<dbReference type="SMART" id="SM00769">
    <property type="entry name" value="WHy"/>
    <property type="match status" value="4"/>
</dbReference>
<dbReference type="AlphaFoldDB" id="A0A7D5TDE0"/>
<dbReference type="GO" id="GO:0009269">
    <property type="term" value="P:response to desiccation"/>
    <property type="evidence" value="ECO:0007669"/>
    <property type="project" value="InterPro"/>
</dbReference>